<proteinExistence type="predicted"/>
<dbReference type="PaxDb" id="8022-A0A060Z935"/>
<accession>A0A060Z935</accession>
<dbReference type="Proteomes" id="UP000193380">
    <property type="component" value="Unassembled WGS sequence"/>
</dbReference>
<dbReference type="AlphaFoldDB" id="A0A060Z935"/>
<reference evidence="1" key="2">
    <citation type="submission" date="2014-03" db="EMBL/GenBank/DDBJ databases">
        <authorList>
            <person name="Genoscope - CEA"/>
        </authorList>
    </citation>
    <scope>NUCLEOTIDE SEQUENCE</scope>
</reference>
<protein>
    <submittedName>
        <fullName evidence="1">Uncharacterized protein</fullName>
    </submittedName>
</protein>
<evidence type="ECO:0000313" key="2">
    <source>
        <dbReference type="Proteomes" id="UP000193380"/>
    </source>
</evidence>
<dbReference type="EMBL" id="FR956492">
    <property type="protein sequence ID" value="CDR00382.1"/>
    <property type="molecule type" value="Genomic_DNA"/>
</dbReference>
<dbReference type="STRING" id="8022.A0A060Z935"/>
<gene>
    <name evidence="1" type="ORF">GSONMT00025076001</name>
</gene>
<sequence length="95" mass="10551">MQEPSEPDLEQQLRSVASVEELMRIVYPNYYSVLSCRSKRGARFPLRGEHTATETRSSGELPAFASLNPDTLKSKCLFSGDAFSVTVGLSRFVCC</sequence>
<evidence type="ECO:0000313" key="1">
    <source>
        <dbReference type="EMBL" id="CDR00382.1"/>
    </source>
</evidence>
<organism evidence="1 2">
    <name type="scientific">Oncorhynchus mykiss</name>
    <name type="common">Rainbow trout</name>
    <name type="synonym">Salmo gairdneri</name>
    <dbReference type="NCBI Taxonomy" id="8022"/>
    <lineage>
        <taxon>Eukaryota</taxon>
        <taxon>Metazoa</taxon>
        <taxon>Chordata</taxon>
        <taxon>Craniata</taxon>
        <taxon>Vertebrata</taxon>
        <taxon>Euteleostomi</taxon>
        <taxon>Actinopterygii</taxon>
        <taxon>Neopterygii</taxon>
        <taxon>Teleostei</taxon>
        <taxon>Protacanthopterygii</taxon>
        <taxon>Salmoniformes</taxon>
        <taxon>Salmonidae</taxon>
        <taxon>Salmoninae</taxon>
        <taxon>Oncorhynchus</taxon>
    </lineage>
</organism>
<reference evidence="1" key="1">
    <citation type="journal article" date="2014" name="Nat. Commun.">
        <title>The rainbow trout genome provides novel insights into evolution after whole-genome duplication in vertebrates.</title>
        <authorList>
            <person name="Berthelot C."/>
            <person name="Brunet F."/>
            <person name="Chalopin D."/>
            <person name="Juanchich A."/>
            <person name="Bernard M."/>
            <person name="Noel B."/>
            <person name="Bento P."/>
            <person name="Da Silva C."/>
            <person name="Labadie K."/>
            <person name="Alberti A."/>
            <person name="Aury J.M."/>
            <person name="Louis A."/>
            <person name="Dehais P."/>
            <person name="Bardou P."/>
            <person name="Montfort J."/>
            <person name="Klopp C."/>
            <person name="Cabau C."/>
            <person name="Gaspin C."/>
            <person name="Thorgaard G.H."/>
            <person name="Boussaha M."/>
            <person name="Quillet E."/>
            <person name="Guyomard R."/>
            <person name="Galiana D."/>
            <person name="Bobe J."/>
            <person name="Volff J.N."/>
            <person name="Genet C."/>
            <person name="Wincker P."/>
            <person name="Jaillon O."/>
            <person name="Roest Crollius H."/>
            <person name="Guiguen Y."/>
        </authorList>
    </citation>
    <scope>NUCLEOTIDE SEQUENCE [LARGE SCALE GENOMIC DNA]</scope>
</reference>
<name>A0A060Z935_ONCMY</name>